<dbReference type="EMBL" id="FORQ01000005">
    <property type="protein sequence ID" value="SFJ13834.1"/>
    <property type="molecule type" value="Genomic_DNA"/>
</dbReference>
<organism evidence="2 3">
    <name type="scientific">Kaistella treverensis</name>
    <dbReference type="NCBI Taxonomy" id="631455"/>
    <lineage>
        <taxon>Bacteria</taxon>
        <taxon>Pseudomonadati</taxon>
        <taxon>Bacteroidota</taxon>
        <taxon>Flavobacteriia</taxon>
        <taxon>Flavobacteriales</taxon>
        <taxon>Weeksellaceae</taxon>
        <taxon>Chryseobacterium group</taxon>
        <taxon>Kaistella</taxon>
    </lineage>
</organism>
<accession>A0A1I3NX27</accession>
<dbReference type="Pfam" id="PF12867">
    <property type="entry name" value="DinB_2"/>
    <property type="match status" value="1"/>
</dbReference>
<sequence>MTDFQKYIQRYLDLIPSENWLEEMKKSGHKTANFYENLSPEKAEFAYAEGKWTLKELLQHLIDAERIFAYRALRFARKDKTELAGWDEELYAKHYFSNDRNLESLVEEFQAVRKSSVLFFQNLNQEQLSETGIANGNKILVKTLGKLIVGHNIHHLNIIEERYLGRGRRKDEV</sequence>
<dbReference type="InterPro" id="IPR024775">
    <property type="entry name" value="DinB-like"/>
</dbReference>
<dbReference type="RefSeq" id="WP_089820411.1">
    <property type="nucleotide sequence ID" value="NZ_FORQ01000005.1"/>
</dbReference>
<reference evidence="3" key="1">
    <citation type="submission" date="2016-10" db="EMBL/GenBank/DDBJ databases">
        <authorList>
            <person name="Varghese N."/>
            <person name="Submissions S."/>
        </authorList>
    </citation>
    <scope>NUCLEOTIDE SEQUENCE [LARGE SCALE GENOMIC DNA]</scope>
    <source>
        <strain evidence="3">DSM 22251</strain>
    </source>
</reference>
<protein>
    <submittedName>
        <fullName evidence="2">DinB superfamily protein</fullName>
    </submittedName>
</protein>
<feature type="domain" description="DinB-like" evidence="1">
    <location>
        <begin position="27"/>
        <end position="159"/>
    </location>
</feature>
<name>A0A1I3NX27_9FLAO</name>
<dbReference type="Proteomes" id="UP000242560">
    <property type="component" value="Unassembled WGS sequence"/>
</dbReference>
<dbReference type="Gene3D" id="1.20.120.450">
    <property type="entry name" value="dinb family like domain"/>
    <property type="match status" value="1"/>
</dbReference>
<dbReference type="AlphaFoldDB" id="A0A1I3NX27"/>
<keyword evidence="3" id="KW-1185">Reference proteome</keyword>
<dbReference type="InterPro" id="IPR034660">
    <property type="entry name" value="DinB/YfiT-like"/>
</dbReference>
<evidence type="ECO:0000313" key="3">
    <source>
        <dbReference type="Proteomes" id="UP000242560"/>
    </source>
</evidence>
<proteinExistence type="predicted"/>
<evidence type="ECO:0000259" key="1">
    <source>
        <dbReference type="Pfam" id="PF12867"/>
    </source>
</evidence>
<gene>
    <name evidence="2" type="ORF">SAMN05421638_2276</name>
</gene>
<dbReference type="SUPFAM" id="SSF109854">
    <property type="entry name" value="DinB/YfiT-like putative metalloenzymes"/>
    <property type="match status" value="1"/>
</dbReference>
<evidence type="ECO:0000313" key="2">
    <source>
        <dbReference type="EMBL" id="SFJ13834.1"/>
    </source>
</evidence>